<sequence length="53" mass="6561">MSYIVVQDKLTIVKDEIYHLELILNDAYLRKRRILKNDGEQSWYDWLLEWIGY</sequence>
<comment type="caution">
    <text evidence="1">The sequence shown here is derived from an EMBL/GenBank/DDBJ whole genome shotgun (WGS) entry which is preliminary data.</text>
</comment>
<proteinExistence type="predicted"/>
<gene>
    <name evidence="1" type="ORF">S01H1_54698</name>
</gene>
<organism evidence="1">
    <name type="scientific">marine sediment metagenome</name>
    <dbReference type="NCBI Taxonomy" id="412755"/>
    <lineage>
        <taxon>unclassified sequences</taxon>
        <taxon>metagenomes</taxon>
        <taxon>ecological metagenomes</taxon>
    </lineage>
</organism>
<reference evidence="1" key="1">
    <citation type="journal article" date="2014" name="Front. Microbiol.">
        <title>High frequency of phylogenetically diverse reductive dehalogenase-homologous genes in deep subseafloor sedimentary metagenomes.</title>
        <authorList>
            <person name="Kawai M."/>
            <person name="Futagami T."/>
            <person name="Toyoda A."/>
            <person name="Takaki Y."/>
            <person name="Nishi S."/>
            <person name="Hori S."/>
            <person name="Arai W."/>
            <person name="Tsubouchi T."/>
            <person name="Morono Y."/>
            <person name="Uchiyama I."/>
            <person name="Ito T."/>
            <person name="Fujiyama A."/>
            <person name="Inagaki F."/>
            <person name="Takami H."/>
        </authorList>
    </citation>
    <scope>NUCLEOTIDE SEQUENCE</scope>
    <source>
        <strain evidence="1">Expedition CK06-06</strain>
    </source>
</reference>
<name>X0W7S7_9ZZZZ</name>
<dbReference type="EMBL" id="BARS01035506">
    <property type="protein sequence ID" value="GAG19317.1"/>
    <property type="molecule type" value="Genomic_DNA"/>
</dbReference>
<protein>
    <submittedName>
        <fullName evidence="1">Uncharacterized protein</fullName>
    </submittedName>
</protein>
<dbReference type="AlphaFoldDB" id="X0W7S7"/>
<evidence type="ECO:0000313" key="1">
    <source>
        <dbReference type="EMBL" id="GAG19317.1"/>
    </source>
</evidence>
<accession>X0W7S7</accession>